<protein>
    <submittedName>
        <fullName evidence="1">Uncharacterized protein</fullName>
    </submittedName>
</protein>
<keyword evidence="2" id="KW-1185">Reference proteome</keyword>
<reference evidence="1" key="1">
    <citation type="journal article" date="2018" name="Genome Biol. Evol.">
        <title>Genomics and development of Lentinus tigrinus, a white-rot wood-decaying mushroom with dimorphic fruiting bodies.</title>
        <authorList>
            <person name="Wu B."/>
            <person name="Xu Z."/>
            <person name="Knudson A."/>
            <person name="Carlson A."/>
            <person name="Chen N."/>
            <person name="Kovaka S."/>
            <person name="LaButti K."/>
            <person name="Lipzen A."/>
            <person name="Pennachio C."/>
            <person name="Riley R."/>
            <person name="Schakwitz W."/>
            <person name="Umezawa K."/>
            <person name="Ohm R.A."/>
            <person name="Grigoriev I.V."/>
            <person name="Nagy L.G."/>
            <person name="Gibbons J."/>
            <person name="Hibbett D."/>
        </authorList>
    </citation>
    <scope>NUCLEOTIDE SEQUENCE [LARGE SCALE GENOMIC DNA]</scope>
    <source>
        <strain evidence="1">ALCF2SS1-6</strain>
    </source>
</reference>
<evidence type="ECO:0000313" key="2">
    <source>
        <dbReference type="Proteomes" id="UP000313359"/>
    </source>
</evidence>
<gene>
    <name evidence="1" type="ORF">L227DRAFT_571208</name>
</gene>
<dbReference type="Proteomes" id="UP000313359">
    <property type="component" value="Unassembled WGS sequence"/>
</dbReference>
<name>A0A5C2SNM3_9APHY</name>
<organism evidence="1 2">
    <name type="scientific">Lentinus tigrinus ALCF2SS1-6</name>
    <dbReference type="NCBI Taxonomy" id="1328759"/>
    <lineage>
        <taxon>Eukaryota</taxon>
        <taxon>Fungi</taxon>
        <taxon>Dikarya</taxon>
        <taxon>Basidiomycota</taxon>
        <taxon>Agaricomycotina</taxon>
        <taxon>Agaricomycetes</taxon>
        <taxon>Polyporales</taxon>
        <taxon>Polyporaceae</taxon>
        <taxon>Lentinus</taxon>
    </lineage>
</organism>
<dbReference type="AlphaFoldDB" id="A0A5C2SNM3"/>
<proteinExistence type="predicted"/>
<evidence type="ECO:0000313" key="1">
    <source>
        <dbReference type="EMBL" id="RPD64747.1"/>
    </source>
</evidence>
<dbReference type="EMBL" id="ML122253">
    <property type="protein sequence ID" value="RPD64747.1"/>
    <property type="molecule type" value="Genomic_DNA"/>
</dbReference>
<sequence length="74" mass="8042">MGRMGNFSRESASLYAFCDQSSQNLGLGFGCVLCAAEHTVSHPRTNTYYCAPKLFPRDGVTIQSTYKGAIATDQ</sequence>
<dbReference type="PROSITE" id="PS51257">
    <property type="entry name" value="PROKAR_LIPOPROTEIN"/>
    <property type="match status" value="1"/>
</dbReference>
<accession>A0A5C2SNM3</accession>